<name>A0A7R8WLY2_9CRUS</name>
<protein>
    <submittedName>
        <fullName evidence="1">Uncharacterized protein</fullName>
    </submittedName>
</protein>
<organism evidence="1">
    <name type="scientific">Cyprideis torosa</name>
    <dbReference type="NCBI Taxonomy" id="163714"/>
    <lineage>
        <taxon>Eukaryota</taxon>
        <taxon>Metazoa</taxon>
        <taxon>Ecdysozoa</taxon>
        <taxon>Arthropoda</taxon>
        <taxon>Crustacea</taxon>
        <taxon>Oligostraca</taxon>
        <taxon>Ostracoda</taxon>
        <taxon>Podocopa</taxon>
        <taxon>Podocopida</taxon>
        <taxon>Cytherocopina</taxon>
        <taxon>Cytheroidea</taxon>
        <taxon>Cytherideidae</taxon>
        <taxon>Cyprideis</taxon>
    </lineage>
</organism>
<evidence type="ECO:0000313" key="1">
    <source>
        <dbReference type="EMBL" id="CAD7231434.1"/>
    </source>
</evidence>
<gene>
    <name evidence="1" type="ORF">CTOB1V02_LOCUS9281</name>
</gene>
<accession>A0A7R8WLY2</accession>
<dbReference type="AlphaFoldDB" id="A0A7R8WLY2"/>
<dbReference type="EMBL" id="OB663513">
    <property type="protein sequence ID" value="CAD7231434.1"/>
    <property type="molecule type" value="Genomic_DNA"/>
</dbReference>
<proteinExistence type="predicted"/>
<reference evidence="1" key="1">
    <citation type="submission" date="2020-11" db="EMBL/GenBank/DDBJ databases">
        <authorList>
            <person name="Tran Van P."/>
        </authorList>
    </citation>
    <scope>NUCLEOTIDE SEQUENCE</scope>
</reference>
<sequence>MLNLTSESLTSPLDFIYYSPPRTLELRKKKRPNKRYSGPMTLEKLIGLSFANTSGKWTSNIFLDPSSRSIFRLCYTLNDRDQYDRGATYEFKFKSEPYINMTWDVFLTSGAETLSSTIYDQFGFSTSVIRITSGGNYITGFYIEENQFLSTEDIPCDSSANYTYSKCIDDCLKHEFVSGEIQYDVSGYTRCQIFGFQDVEALEPCKTVEEAKDAETLSSTIYDQFGFSTSVIRITSGGNYITGFYIEENQFLSTEDIPCDSSANYTYSKCIDDCLKHEFVSGEIQYDVSGYTRCQIFGFQDVEALEPCKTVEEAKDVRYLERSL</sequence>